<evidence type="ECO:0000313" key="8">
    <source>
        <dbReference type="EMBL" id="SEQ33140.1"/>
    </source>
</evidence>
<dbReference type="AlphaFoldDB" id="A0A1H9F5C6"/>
<dbReference type="InterPro" id="IPR011701">
    <property type="entry name" value="MFS"/>
</dbReference>
<keyword evidence="3" id="KW-1003">Cell membrane</keyword>
<dbReference type="PANTHER" id="PTHR43266">
    <property type="entry name" value="MACROLIDE-EFFLUX PROTEIN"/>
    <property type="match status" value="1"/>
</dbReference>
<evidence type="ECO:0000256" key="3">
    <source>
        <dbReference type="ARBA" id="ARBA00022475"/>
    </source>
</evidence>
<evidence type="ECO:0000256" key="1">
    <source>
        <dbReference type="ARBA" id="ARBA00004651"/>
    </source>
</evidence>
<dbReference type="GO" id="GO:0022857">
    <property type="term" value="F:transmembrane transporter activity"/>
    <property type="evidence" value="ECO:0007669"/>
    <property type="project" value="InterPro"/>
</dbReference>
<feature type="transmembrane region" description="Helical" evidence="7">
    <location>
        <begin position="46"/>
        <end position="66"/>
    </location>
</feature>
<feature type="transmembrane region" description="Helical" evidence="7">
    <location>
        <begin position="255"/>
        <end position="274"/>
    </location>
</feature>
<evidence type="ECO:0000256" key="6">
    <source>
        <dbReference type="ARBA" id="ARBA00023136"/>
    </source>
</evidence>
<dbReference type="STRING" id="571933.SAMN05216362_11137"/>
<dbReference type="PANTHER" id="PTHR43266:SF2">
    <property type="entry name" value="MAJOR FACILITATOR SUPERFAMILY (MFS) PROFILE DOMAIN-CONTAINING PROTEIN"/>
    <property type="match status" value="1"/>
</dbReference>
<dbReference type="Gene3D" id="1.20.1250.20">
    <property type="entry name" value="MFS general substrate transporter like domains"/>
    <property type="match status" value="1"/>
</dbReference>
<evidence type="ECO:0000256" key="4">
    <source>
        <dbReference type="ARBA" id="ARBA00022692"/>
    </source>
</evidence>
<keyword evidence="4 7" id="KW-0812">Transmembrane</keyword>
<dbReference type="EMBL" id="FOES01000011">
    <property type="protein sequence ID" value="SEQ33140.1"/>
    <property type="molecule type" value="Genomic_DNA"/>
</dbReference>
<feature type="transmembrane region" description="Helical" evidence="7">
    <location>
        <begin position="153"/>
        <end position="186"/>
    </location>
</feature>
<keyword evidence="2" id="KW-0813">Transport</keyword>
<gene>
    <name evidence="8" type="ORF">SAMN05216362_11137</name>
</gene>
<feature type="transmembrane region" description="Helical" evidence="7">
    <location>
        <begin position="378"/>
        <end position="397"/>
    </location>
</feature>
<comment type="subcellular location">
    <subcellularLocation>
        <location evidence="1">Cell membrane</location>
        <topology evidence="1">Multi-pass membrane protein</topology>
    </subcellularLocation>
</comment>
<keyword evidence="6 7" id="KW-0472">Membrane</keyword>
<dbReference type="Pfam" id="PF07690">
    <property type="entry name" value="MFS_1"/>
    <property type="match status" value="1"/>
</dbReference>
<feature type="transmembrane region" description="Helical" evidence="7">
    <location>
        <begin position="312"/>
        <end position="336"/>
    </location>
</feature>
<dbReference type="InterPro" id="IPR036259">
    <property type="entry name" value="MFS_trans_sf"/>
</dbReference>
<evidence type="ECO:0000256" key="5">
    <source>
        <dbReference type="ARBA" id="ARBA00022989"/>
    </source>
</evidence>
<dbReference type="Proteomes" id="UP000199427">
    <property type="component" value="Unassembled WGS sequence"/>
</dbReference>
<feature type="transmembrane region" description="Helical" evidence="7">
    <location>
        <begin position="12"/>
        <end position="40"/>
    </location>
</feature>
<keyword evidence="5 7" id="KW-1133">Transmembrane helix</keyword>
<proteinExistence type="predicted"/>
<evidence type="ECO:0000313" key="9">
    <source>
        <dbReference type="Proteomes" id="UP000199427"/>
    </source>
</evidence>
<feature type="transmembrane region" description="Helical" evidence="7">
    <location>
        <begin position="348"/>
        <end position="366"/>
    </location>
</feature>
<evidence type="ECO:0000256" key="7">
    <source>
        <dbReference type="SAM" id="Phobius"/>
    </source>
</evidence>
<keyword evidence="9" id="KW-1185">Reference proteome</keyword>
<dbReference type="CDD" id="cd06173">
    <property type="entry name" value="MFS_MefA_like"/>
    <property type="match status" value="1"/>
</dbReference>
<reference evidence="8 9" key="1">
    <citation type="submission" date="2016-10" db="EMBL/GenBank/DDBJ databases">
        <authorList>
            <person name="de Groot N.N."/>
        </authorList>
    </citation>
    <scope>NUCLEOTIDE SEQUENCE [LARGE SCALE GENOMIC DNA]</scope>
    <source>
        <strain evidence="8 9">DSM 21633</strain>
    </source>
</reference>
<evidence type="ECO:0000256" key="2">
    <source>
        <dbReference type="ARBA" id="ARBA00022448"/>
    </source>
</evidence>
<name>A0A1H9F5C6_9BACI</name>
<protein>
    <submittedName>
        <fullName evidence="8">Predicted arabinose efflux permease, MFS family</fullName>
    </submittedName>
</protein>
<dbReference type="OrthoDB" id="9775268at2"/>
<feature type="transmembrane region" description="Helical" evidence="7">
    <location>
        <begin position="286"/>
        <end position="306"/>
    </location>
</feature>
<feature type="transmembrane region" description="Helical" evidence="7">
    <location>
        <begin position="214"/>
        <end position="235"/>
    </location>
</feature>
<dbReference type="SUPFAM" id="SSF103473">
    <property type="entry name" value="MFS general substrate transporter"/>
    <property type="match status" value="1"/>
</dbReference>
<accession>A0A1H9F5C6</accession>
<dbReference type="RefSeq" id="WP_091773329.1">
    <property type="nucleotide sequence ID" value="NZ_FOES01000011.1"/>
</dbReference>
<sequence>MSELSIWKNDIFLRLFSSYFISVLGRWFDMVAIMILFSYVWKADPLIIALIPVAYAFPHAFLSQFAGILADRFNKVKLMLIADISTAILTFILVLAPGPWTAISIVLVRATLTVIHYPAEQSLIKHVVPKELIVKAITLNGAADQFTKIIGPFVGAAIAAALSAKLCILFNGIAYIVSAIILMTILNKSPETSKGEESTSQEPFWKLWRGGWSYVLNSRILVVSFLFSLLGFMAIQMVDIQFSVLLREIAPNQPSLVGAVISAAGAGALTMIFILNRFKEFKSYGLILGSSLFFIGVGFGGAGFWLNGLPNMLITLLGFTAGIGAGLFTVGQNYILQRETDHTTIGRVSGIFSSLTSLMVLMAPIIGGSLVTIFGVKLVFQMIGITLTIIGVLGILFKNFLWRKPCQEPSPTHLKETI</sequence>
<dbReference type="GO" id="GO:0005886">
    <property type="term" value="C:plasma membrane"/>
    <property type="evidence" value="ECO:0007669"/>
    <property type="project" value="UniProtKB-SubCell"/>
</dbReference>
<organism evidence="8 9">
    <name type="scientific">Piscibacillus halophilus</name>
    <dbReference type="NCBI Taxonomy" id="571933"/>
    <lineage>
        <taxon>Bacteria</taxon>
        <taxon>Bacillati</taxon>
        <taxon>Bacillota</taxon>
        <taxon>Bacilli</taxon>
        <taxon>Bacillales</taxon>
        <taxon>Bacillaceae</taxon>
        <taxon>Piscibacillus</taxon>
    </lineage>
</organism>